<organism evidence="4 5">
    <name type="scientific">Cognaticolwellia beringensis</name>
    <dbReference type="NCBI Taxonomy" id="1967665"/>
    <lineage>
        <taxon>Bacteria</taxon>
        <taxon>Pseudomonadati</taxon>
        <taxon>Pseudomonadota</taxon>
        <taxon>Gammaproteobacteria</taxon>
        <taxon>Alteromonadales</taxon>
        <taxon>Colwelliaceae</taxon>
        <taxon>Cognaticolwellia</taxon>
    </lineage>
</organism>
<dbReference type="Gene3D" id="2.60.40.1470">
    <property type="entry name" value="ApaG domain"/>
    <property type="match status" value="1"/>
</dbReference>
<dbReference type="PANTHER" id="PTHR14289:SF16">
    <property type="entry name" value="POLYMERASE DELTA-INTERACTING PROTEIN 2"/>
    <property type="match status" value="1"/>
</dbReference>
<dbReference type="Pfam" id="PF04379">
    <property type="entry name" value="DUF525"/>
    <property type="match status" value="1"/>
</dbReference>
<dbReference type="InterPro" id="IPR036767">
    <property type="entry name" value="ApaG_sf"/>
</dbReference>
<name>A0A222G425_9GAMM</name>
<dbReference type="InterPro" id="IPR023065">
    <property type="entry name" value="Uncharacterised_ApaG"/>
</dbReference>
<protein>
    <recommendedName>
        <fullName evidence="1 2">Protein ApaG</fullName>
    </recommendedName>
</protein>
<keyword evidence="5" id="KW-1185">Reference proteome</keyword>
<feature type="domain" description="ApaG" evidence="3">
    <location>
        <begin position="6"/>
        <end position="130"/>
    </location>
</feature>
<evidence type="ECO:0000313" key="5">
    <source>
        <dbReference type="Proteomes" id="UP000202259"/>
    </source>
</evidence>
<dbReference type="InterPro" id="IPR007474">
    <property type="entry name" value="ApaG_domain"/>
</dbReference>
<dbReference type="EMBL" id="CP020465">
    <property type="protein sequence ID" value="ASP46540.1"/>
    <property type="molecule type" value="Genomic_DNA"/>
</dbReference>
<gene>
    <name evidence="2" type="primary">apaG</name>
    <name evidence="4" type="ORF">B5D82_01355</name>
</gene>
<reference evidence="4 5" key="1">
    <citation type="submission" date="2017-08" db="EMBL/GenBank/DDBJ databases">
        <title>Complete genome of Colwellia sp. NB097-1, a psychrophile bacterium ioslated from Bering Sea.</title>
        <authorList>
            <person name="Chen X."/>
        </authorList>
    </citation>
    <scope>NUCLEOTIDE SEQUENCE [LARGE SCALE GENOMIC DNA]</scope>
    <source>
        <strain evidence="4 5">NB097-1</strain>
    </source>
</reference>
<dbReference type="HAMAP" id="MF_00791">
    <property type="entry name" value="ApaG"/>
    <property type="match status" value="1"/>
</dbReference>
<evidence type="ECO:0000259" key="3">
    <source>
        <dbReference type="PROSITE" id="PS51087"/>
    </source>
</evidence>
<dbReference type="RefSeq" id="WP_081148610.1">
    <property type="nucleotide sequence ID" value="NZ_CP020465.1"/>
</dbReference>
<dbReference type="OrthoDB" id="9795226at2"/>
<evidence type="ECO:0000256" key="2">
    <source>
        <dbReference type="HAMAP-Rule" id="MF_00791"/>
    </source>
</evidence>
<dbReference type="PROSITE" id="PS51087">
    <property type="entry name" value="APAG"/>
    <property type="match status" value="1"/>
</dbReference>
<dbReference type="KEGG" id="cber:B5D82_01355"/>
<dbReference type="GO" id="GO:0070987">
    <property type="term" value="P:error-free translesion synthesis"/>
    <property type="evidence" value="ECO:0007669"/>
    <property type="project" value="TreeGrafter"/>
</dbReference>
<dbReference type="PANTHER" id="PTHR14289">
    <property type="entry name" value="F-BOX ONLY PROTEIN 3"/>
    <property type="match status" value="1"/>
</dbReference>
<dbReference type="NCBIfam" id="NF003967">
    <property type="entry name" value="PRK05461.1"/>
    <property type="match status" value="1"/>
</dbReference>
<evidence type="ECO:0000313" key="4">
    <source>
        <dbReference type="EMBL" id="ASP46540.1"/>
    </source>
</evidence>
<dbReference type="Proteomes" id="UP000202259">
    <property type="component" value="Chromosome"/>
</dbReference>
<proteinExistence type="inferred from homology"/>
<accession>A0A222G425</accession>
<dbReference type="AlphaFoldDB" id="A0A222G425"/>
<evidence type="ECO:0000256" key="1">
    <source>
        <dbReference type="ARBA" id="ARBA00017693"/>
    </source>
</evidence>
<sequence length="130" mass="14287">MSNDKVASVADIQVSVVTDYIAQQSIEAEQQFVFSYTITVTNNSAETVQLLSRYWLITDANGDSSTVTGEGVIGQQPFIKTDQSFTYSSGCVLKSPLGNMQGHYQMRTDSAELIQVDIPVFRLAKPNILN</sequence>
<dbReference type="SUPFAM" id="SSF110069">
    <property type="entry name" value="ApaG-like"/>
    <property type="match status" value="1"/>
</dbReference>